<evidence type="ECO:0000256" key="3">
    <source>
        <dbReference type="ARBA" id="ARBA00022795"/>
    </source>
</evidence>
<dbReference type="InterPro" id="IPR007809">
    <property type="entry name" value="FlgN-like"/>
</dbReference>
<keyword evidence="5" id="KW-1185">Reference proteome</keyword>
<organism evidence="4 5">
    <name type="scientific">Nitrosomonas halophila</name>
    <dbReference type="NCBI Taxonomy" id="44576"/>
    <lineage>
        <taxon>Bacteria</taxon>
        <taxon>Pseudomonadati</taxon>
        <taxon>Pseudomonadota</taxon>
        <taxon>Betaproteobacteria</taxon>
        <taxon>Nitrosomonadales</taxon>
        <taxon>Nitrosomonadaceae</taxon>
        <taxon>Nitrosomonas</taxon>
    </lineage>
</organism>
<evidence type="ECO:0000313" key="4">
    <source>
        <dbReference type="EMBL" id="SDX47671.1"/>
    </source>
</evidence>
<comment type="similarity">
    <text evidence="2">Belongs to the FlgN family.</text>
</comment>
<evidence type="ECO:0000256" key="1">
    <source>
        <dbReference type="ARBA" id="ARBA00002397"/>
    </source>
</evidence>
<protein>
    <submittedName>
        <fullName evidence="4">Flagella synthesis protein FlgN</fullName>
    </submittedName>
</protein>
<reference evidence="4 5" key="1">
    <citation type="submission" date="2016-10" db="EMBL/GenBank/DDBJ databases">
        <authorList>
            <person name="de Groot N.N."/>
        </authorList>
    </citation>
    <scope>NUCLEOTIDE SEQUENCE [LARGE SCALE GENOMIC DNA]</scope>
    <source>
        <strain evidence="4 5">Nm1</strain>
    </source>
</reference>
<dbReference type="GO" id="GO:0044780">
    <property type="term" value="P:bacterial-type flagellum assembly"/>
    <property type="evidence" value="ECO:0007669"/>
    <property type="project" value="InterPro"/>
</dbReference>
<dbReference type="STRING" id="44576.SAMN05421881_100219"/>
<dbReference type="Proteomes" id="UP000198640">
    <property type="component" value="Unassembled WGS sequence"/>
</dbReference>
<name>A0A1H3C0V1_9PROT</name>
<keyword evidence="4" id="KW-0282">Flagellum</keyword>
<dbReference type="InterPro" id="IPR036679">
    <property type="entry name" value="FlgN-like_sf"/>
</dbReference>
<dbReference type="OrthoDB" id="8548440at2"/>
<comment type="function">
    <text evidence="1">Required for the efficient initiation of filament assembly.</text>
</comment>
<keyword evidence="4" id="KW-0966">Cell projection</keyword>
<keyword evidence="3" id="KW-1005">Bacterial flagellum biogenesis</keyword>
<accession>A0A1H3C0V1</accession>
<dbReference type="EMBL" id="FNOY01000002">
    <property type="protein sequence ID" value="SDX47671.1"/>
    <property type="molecule type" value="Genomic_DNA"/>
</dbReference>
<dbReference type="Gene3D" id="1.20.58.300">
    <property type="entry name" value="FlgN-like"/>
    <property type="match status" value="1"/>
</dbReference>
<proteinExistence type="inferred from homology"/>
<sequence length="150" mass="16193">MNEILNSGTLCEILQLELEAMQTFLALLEREQAILADGDINELPLLTGDKDRVADQLSQLEVRRNQLLTTAGLPGGAQGVEIWLSANHAESSIECAWKQLLDLARCAKALNLTNAAIVSNHLLHTQRSLSALQSAAGQVTLYSAKGLTAF</sequence>
<evidence type="ECO:0000313" key="5">
    <source>
        <dbReference type="Proteomes" id="UP000198640"/>
    </source>
</evidence>
<evidence type="ECO:0000256" key="2">
    <source>
        <dbReference type="ARBA" id="ARBA00007703"/>
    </source>
</evidence>
<gene>
    <name evidence="4" type="ORF">SAMN05421881_100219</name>
</gene>
<dbReference type="SUPFAM" id="SSF140566">
    <property type="entry name" value="FlgN-like"/>
    <property type="match status" value="1"/>
</dbReference>
<dbReference type="AlphaFoldDB" id="A0A1H3C0V1"/>
<dbReference type="RefSeq" id="WP_090411065.1">
    <property type="nucleotide sequence ID" value="NZ_FNOY01000002.1"/>
</dbReference>
<dbReference type="Pfam" id="PF05130">
    <property type="entry name" value="FlgN"/>
    <property type="match status" value="1"/>
</dbReference>
<keyword evidence="4" id="KW-0969">Cilium</keyword>